<evidence type="ECO:0000256" key="2">
    <source>
        <dbReference type="ARBA" id="ARBA00022963"/>
    </source>
</evidence>
<keyword evidence="7" id="KW-1185">Reference proteome</keyword>
<dbReference type="SUPFAM" id="SSF52151">
    <property type="entry name" value="FabD/lysophospholipase-like"/>
    <property type="match status" value="1"/>
</dbReference>
<keyword evidence="1 4" id="KW-0378">Hydrolase</keyword>
<dbReference type="GO" id="GO:0016787">
    <property type="term" value="F:hydrolase activity"/>
    <property type="evidence" value="ECO:0007669"/>
    <property type="project" value="UniProtKB-UniRule"/>
</dbReference>
<dbReference type="RefSeq" id="WP_142817125.1">
    <property type="nucleotide sequence ID" value="NZ_CP035503.1"/>
</dbReference>
<keyword evidence="3 4" id="KW-0443">Lipid metabolism</keyword>
<dbReference type="OrthoDB" id="9798773at2"/>
<dbReference type="PROSITE" id="PS51635">
    <property type="entry name" value="PNPLA"/>
    <property type="match status" value="1"/>
</dbReference>
<evidence type="ECO:0000256" key="3">
    <source>
        <dbReference type="ARBA" id="ARBA00023098"/>
    </source>
</evidence>
<dbReference type="InterPro" id="IPR002641">
    <property type="entry name" value="PNPLA_dom"/>
</dbReference>
<evidence type="ECO:0000256" key="1">
    <source>
        <dbReference type="ARBA" id="ARBA00022801"/>
    </source>
</evidence>
<evidence type="ECO:0000259" key="5">
    <source>
        <dbReference type="PROSITE" id="PS51635"/>
    </source>
</evidence>
<proteinExistence type="predicted"/>
<organism evidence="6 7">
    <name type="scientific">Rhodoferax sediminis</name>
    <dbReference type="NCBI Taxonomy" id="2509614"/>
    <lineage>
        <taxon>Bacteria</taxon>
        <taxon>Pseudomonadati</taxon>
        <taxon>Pseudomonadota</taxon>
        <taxon>Betaproteobacteria</taxon>
        <taxon>Burkholderiales</taxon>
        <taxon>Comamonadaceae</taxon>
        <taxon>Rhodoferax</taxon>
    </lineage>
</organism>
<dbReference type="PANTHER" id="PTHR14226">
    <property type="entry name" value="NEUROPATHY TARGET ESTERASE/SWISS CHEESE D.MELANOGASTER"/>
    <property type="match status" value="1"/>
</dbReference>
<feature type="active site" description="Proton acceptor" evidence="4">
    <location>
        <position position="233"/>
    </location>
</feature>
<keyword evidence="2 4" id="KW-0442">Lipid degradation</keyword>
<comment type="caution">
    <text evidence="4">Lacks conserved residue(s) required for the propagation of feature annotation.</text>
</comment>
<dbReference type="GO" id="GO:0016042">
    <property type="term" value="P:lipid catabolic process"/>
    <property type="evidence" value="ECO:0007669"/>
    <property type="project" value="UniProtKB-UniRule"/>
</dbReference>
<dbReference type="EMBL" id="CP035503">
    <property type="protein sequence ID" value="QDL36028.1"/>
    <property type="molecule type" value="Genomic_DNA"/>
</dbReference>
<sequence>MSLDTVIHAGFTLAPHPRNALVLMGGGARTAYQVGVLQALSAMLRLRPQATQTFPFQILVGTSAGALNTTFLAGCATAGLQAFDRLAQFWEQLRSDHVYALNVSSRIPWSGGIGRFLAALSLSRQALAQGAILDNMPLVDTLHRAISLPAIEEALRSGTIEVLAVTASSYTSGVHWTFCHTAHDAAPQAWIRPGRRAEFQPITIEHLIASSAIPFLFPATPLWVDGRREFFGDGSMRQVSPLSPAMHLGAQKVLVVGVGQPQRSSLVGTTVQEGAHGPTLGSIAGHAMASVFHDTLQADVEQAQRVTKTMKQLPRELVAGLSYRSVDVLAIQPSQSLDALAQVHAHELPAGVRRALGGLGASNGGGAALASYLLFEPGFVQTLMTLGRQDAYARKGELLAFFAGS</sequence>
<evidence type="ECO:0000256" key="4">
    <source>
        <dbReference type="PROSITE-ProRule" id="PRU01161"/>
    </source>
</evidence>
<protein>
    <submittedName>
        <fullName evidence="6">Patatin</fullName>
    </submittedName>
</protein>
<dbReference type="AlphaFoldDB" id="A0A515D6M1"/>
<name>A0A515D6M1_9BURK</name>
<reference evidence="6 7" key="1">
    <citation type="submission" date="2019-01" db="EMBL/GenBank/DDBJ databases">
        <title>Genomic insights into a novel species Rhodoferax sp.</title>
        <authorList>
            <person name="Jin L."/>
        </authorList>
    </citation>
    <scope>NUCLEOTIDE SEQUENCE [LARGE SCALE GENOMIC DNA]</scope>
    <source>
        <strain evidence="6 7">CHu59-6-5</strain>
    </source>
</reference>
<dbReference type="Gene3D" id="3.40.1090.10">
    <property type="entry name" value="Cytosolic phospholipase A2 catalytic domain"/>
    <property type="match status" value="1"/>
</dbReference>
<dbReference type="KEGG" id="rhf:EUB48_00995"/>
<feature type="short sequence motif" description="GXSXG" evidence="4">
    <location>
        <begin position="61"/>
        <end position="65"/>
    </location>
</feature>
<dbReference type="Pfam" id="PF01734">
    <property type="entry name" value="Patatin"/>
    <property type="match status" value="1"/>
</dbReference>
<dbReference type="InterPro" id="IPR016035">
    <property type="entry name" value="Acyl_Trfase/lysoPLipase"/>
</dbReference>
<feature type="active site" description="Nucleophile" evidence="4">
    <location>
        <position position="63"/>
    </location>
</feature>
<dbReference type="PANTHER" id="PTHR14226:SF57">
    <property type="entry name" value="BLR7027 PROTEIN"/>
    <property type="match status" value="1"/>
</dbReference>
<gene>
    <name evidence="6" type="ORF">EUB48_00995</name>
</gene>
<dbReference type="InterPro" id="IPR050301">
    <property type="entry name" value="NTE"/>
</dbReference>
<accession>A0A515D6M1</accession>
<evidence type="ECO:0000313" key="6">
    <source>
        <dbReference type="EMBL" id="QDL36028.1"/>
    </source>
</evidence>
<feature type="domain" description="PNPLA" evidence="5">
    <location>
        <begin position="21"/>
        <end position="246"/>
    </location>
</feature>
<evidence type="ECO:0000313" key="7">
    <source>
        <dbReference type="Proteomes" id="UP000316798"/>
    </source>
</evidence>
<dbReference type="Proteomes" id="UP000316798">
    <property type="component" value="Chromosome"/>
</dbReference>